<dbReference type="PATRIC" id="fig|1348663.4.peg.4065"/>
<dbReference type="Pfam" id="PF00550">
    <property type="entry name" value="PP-binding"/>
    <property type="match status" value="1"/>
</dbReference>
<evidence type="ECO:0000313" key="4">
    <source>
        <dbReference type="EMBL" id="KDN84426.1"/>
    </source>
</evidence>
<dbReference type="Proteomes" id="UP000027178">
    <property type="component" value="Unassembled WGS sequence"/>
</dbReference>
<dbReference type="PROSITE" id="PS50075">
    <property type="entry name" value="CARRIER"/>
    <property type="match status" value="1"/>
</dbReference>
<sequence length="82" mass="8786">MNQSQFDQLVERICSVQVTDSETPLVDLGVDSLHTIALVMAVEEEFGIEVDPDALADPALASPAGLFRYVQAWAADAAPARV</sequence>
<evidence type="ECO:0000256" key="1">
    <source>
        <dbReference type="ARBA" id="ARBA00022450"/>
    </source>
</evidence>
<name>A0A066Z250_9ACTN</name>
<dbReference type="PROSITE" id="PS00012">
    <property type="entry name" value="PHOSPHOPANTETHEINE"/>
    <property type="match status" value="1"/>
</dbReference>
<dbReference type="InterPro" id="IPR009081">
    <property type="entry name" value="PP-bd_ACP"/>
</dbReference>
<feature type="domain" description="Carrier" evidence="3">
    <location>
        <begin position="1"/>
        <end position="74"/>
    </location>
</feature>
<proteinExistence type="predicted"/>
<reference evidence="4 5" key="1">
    <citation type="submission" date="2014-05" db="EMBL/GenBank/DDBJ databases">
        <title>Draft Genome Sequence of Kitasatospora cheerisanensis KCTC 2395.</title>
        <authorList>
            <person name="Nam D.H."/>
        </authorList>
    </citation>
    <scope>NUCLEOTIDE SEQUENCE [LARGE SCALE GENOMIC DNA]</scope>
    <source>
        <strain evidence="4 5">KCTC 2395</strain>
    </source>
</reference>
<comment type="caution">
    <text evidence="4">The sequence shown here is derived from an EMBL/GenBank/DDBJ whole genome shotgun (WGS) entry which is preliminary data.</text>
</comment>
<dbReference type="Gene3D" id="1.10.1200.10">
    <property type="entry name" value="ACP-like"/>
    <property type="match status" value="1"/>
</dbReference>
<accession>A0A066Z250</accession>
<keyword evidence="1" id="KW-0596">Phosphopantetheine</keyword>
<dbReference type="InterPro" id="IPR006162">
    <property type="entry name" value="Ppantetheine_attach_site"/>
</dbReference>
<evidence type="ECO:0000259" key="3">
    <source>
        <dbReference type="PROSITE" id="PS50075"/>
    </source>
</evidence>
<dbReference type="EMBL" id="JNBY01000093">
    <property type="protein sequence ID" value="KDN84426.1"/>
    <property type="molecule type" value="Genomic_DNA"/>
</dbReference>
<protein>
    <recommendedName>
        <fullName evidence="3">Carrier domain-containing protein</fullName>
    </recommendedName>
</protein>
<dbReference type="AlphaFoldDB" id="A0A066Z250"/>
<dbReference type="OrthoDB" id="5195303at2"/>
<dbReference type="RefSeq" id="WP_035864761.1">
    <property type="nucleotide sequence ID" value="NZ_KK853997.1"/>
</dbReference>
<organism evidence="4 5">
    <name type="scientific">Kitasatospora cheerisanensis KCTC 2395</name>
    <dbReference type="NCBI Taxonomy" id="1348663"/>
    <lineage>
        <taxon>Bacteria</taxon>
        <taxon>Bacillati</taxon>
        <taxon>Actinomycetota</taxon>
        <taxon>Actinomycetes</taxon>
        <taxon>Kitasatosporales</taxon>
        <taxon>Streptomycetaceae</taxon>
        <taxon>Kitasatospora</taxon>
    </lineage>
</organism>
<dbReference type="HOGENOM" id="CLU_2635177_0_0_11"/>
<dbReference type="SUPFAM" id="SSF47336">
    <property type="entry name" value="ACP-like"/>
    <property type="match status" value="1"/>
</dbReference>
<evidence type="ECO:0000256" key="2">
    <source>
        <dbReference type="ARBA" id="ARBA00022553"/>
    </source>
</evidence>
<dbReference type="eggNOG" id="COG0236">
    <property type="taxonomic scope" value="Bacteria"/>
</dbReference>
<gene>
    <name evidence="4" type="ORF">KCH_42170</name>
</gene>
<evidence type="ECO:0000313" key="5">
    <source>
        <dbReference type="Proteomes" id="UP000027178"/>
    </source>
</evidence>
<keyword evidence="5" id="KW-1185">Reference proteome</keyword>
<keyword evidence="2" id="KW-0597">Phosphoprotein</keyword>
<dbReference type="InterPro" id="IPR036736">
    <property type="entry name" value="ACP-like_sf"/>
</dbReference>